<evidence type="ECO:0000313" key="1">
    <source>
        <dbReference type="EMBL" id="MFC4656915.1"/>
    </source>
</evidence>
<dbReference type="RefSeq" id="WP_377336437.1">
    <property type="nucleotide sequence ID" value="NZ_JBHSGB010000017.1"/>
</dbReference>
<name>A0ABV9JRU3_9GAMM</name>
<protein>
    <submittedName>
        <fullName evidence="1">Uncharacterized protein</fullName>
    </submittedName>
</protein>
<comment type="caution">
    <text evidence="1">The sequence shown here is derived from an EMBL/GenBank/DDBJ whole genome shotgun (WGS) entry which is preliminary data.</text>
</comment>
<gene>
    <name evidence="1" type="ORF">ACFO3I_17990</name>
</gene>
<proteinExistence type="predicted"/>
<dbReference type="Proteomes" id="UP001595962">
    <property type="component" value="Unassembled WGS sequence"/>
</dbReference>
<accession>A0ABV9JRU3</accession>
<evidence type="ECO:0000313" key="2">
    <source>
        <dbReference type="Proteomes" id="UP001595962"/>
    </source>
</evidence>
<keyword evidence="2" id="KW-1185">Reference proteome</keyword>
<reference evidence="2" key="1">
    <citation type="journal article" date="2019" name="Int. J. Syst. Evol. Microbiol.">
        <title>The Global Catalogue of Microorganisms (GCM) 10K type strain sequencing project: providing services to taxonomists for standard genome sequencing and annotation.</title>
        <authorList>
            <consortium name="The Broad Institute Genomics Platform"/>
            <consortium name="The Broad Institute Genome Sequencing Center for Infectious Disease"/>
            <person name="Wu L."/>
            <person name="Ma J."/>
        </authorList>
    </citation>
    <scope>NUCLEOTIDE SEQUENCE [LARGE SCALE GENOMIC DNA]</scope>
    <source>
        <strain evidence="2">DT28</strain>
    </source>
</reference>
<sequence>MSMVTEHFLNACNDIAANFRIGHNIQAQQALPALVEALIQSVEGQDAEKTLHLLQLVKSIRECQERHDWLGLADYLQFELAELLSQFN</sequence>
<organism evidence="1 2">
    <name type="scientific">Rheinheimera marina</name>
    <dbReference type="NCBI Taxonomy" id="1774958"/>
    <lineage>
        <taxon>Bacteria</taxon>
        <taxon>Pseudomonadati</taxon>
        <taxon>Pseudomonadota</taxon>
        <taxon>Gammaproteobacteria</taxon>
        <taxon>Chromatiales</taxon>
        <taxon>Chromatiaceae</taxon>
        <taxon>Rheinheimera</taxon>
    </lineage>
</organism>
<dbReference type="EMBL" id="JBHSGB010000017">
    <property type="protein sequence ID" value="MFC4656915.1"/>
    <property type="molecule type" value="Genomic_DNA"/>
</dbReference>